<evidence type="ECO:0000256" key="1">
    <source>
        <dbReference type="ARBA" id="ARBA00001968"/>
    </source>
</evidence>
<dbReference type="SMART" id="SM01194">
    <property type="entry name" value="eRF1_1"/>
    <property type="match status" value="1"/>
</dbReference>
<feature type="domain" description="eRF1/Pelota-like N-terminal" evidence="7">
    <location>
        <begin position="1"/>
        <end position="134"/>
    </location>
</feature>
<sequence length="372" mass="41654">MKIVQQNLTLNQPGSVKIILEEHDDLWLVYNLIARGDTIVTDTARKVVRNKSSVTNANRKDCFRVQIKIEIKITDVDYDDDSSALRVRGRNLVANELMASGAYHTLKIEKNKEFDLTKKLWDSDAIENLHKASEKASRADLAVIIIQTGSAQVFLIGNKVTTLCAKIEASKTNNKTVSNKFYAGIFQAFVKHVDFNTVRCVVLGSPGSIKEEFRGYLFQEAQRLKMKSIGDNKSRFVMVNIGNKNSLKEILHDDQVMGLIKDTKAVMEIKAYKEFSDLLLTDSDRACYGPRSVETAHEMMAIEALLITDDLLRSKDIALRQKYMELVKSVKKAGGKAIVFSSTHVSGEQLAQLTGIAAILRFPLPDLDELIL</sequence>
<gene>
    <name evidence="9" type="primary">LOC111293741</name>
</gene>
<organism evidence="8 9">
    <name type="scientific">Durio zibethinus</name>
    <name type="common">Durian</name>
    <dbReference type="NCBI Taxonomy" id="66656"/>
    <lineage>
        <taxon>Eukaryota</taxon>
        <taxon>Viridiplantae</taxon>
        <taxon>Streptophyta</taxon>
        <taxon>Embryophyta</taxon>
        <taxon>Tracheophyta</taxon>
        <taxon>Spermatophyta</taxon>
        <taxon>Magnoliopsida</taxon>
        <taxon>eudicotyledons</taxon>
        <taxon>Gunneridae</taxon>
        <taxon>Pentapetalae</taxon>
        <taxon>rosids</taxon>
        <taxon>malvids</taxon>
        <taxon>Malvales</taxon>
        <taxon>Malvaceae</taxon>
        <taxon>Helicteroideae</taxon>
        <taxon>Durio</taxon>
    </lineage>
</organism>
<evidence type="ECO:0000256" key="2">
    <source>
        <dbReference type="ARBA" id="ARBA00004496"/>
    </source>
</evidence>
<protein>
    <recommendedName>
        <fullName evidence="6">Protein pelota homolog</fullName>
    </recommendedName>
</protein>
<evidence type="ECO:0000256" key="3">
    <source>
        <dbReference type="ARBA" id="ARBA00009504"/>
    </source>
</evidence>
<dbReference type="Pfam" id="PF03464">
    <property type="entry name" value="eRF1_2"/>
    <property type="match status" value="1"/>
</dbReference>
<evidence type="ECO:0000313" key="8">
    <source>
        <dbReference type="Proteomes" id="UP000515121"/>
    </source>
</evidence>
<dbReference type="Pfam" id="PF26356">
    <property type="entry name" value="Pelota_N"/>
    <property type="match status" value="1"/>
</dbReference>
<dbReference type="RefSeq" id="XP_022742400.1">
    <property type="nucleotide sequence ID" value="XM_022886665.1"/>
</dbReference>
<comment type="subcellular location">
    <subcellularLocation>
        <location evidence="2 6">Cytoplasm</location>
    </subcellularLocation>
</comment>
<comment type="similarity">
    <text evidence="3 6">Belongs to the eukaryotic release factor 1 family. Pelota subfamily.</text>
</comment>
<keyword evidence="5 6" id="KW-0479">Metal-binding</keyword>
<keyword evidence="4 6" id="KW-0963">Cytoplasm</keyword>
<dbReference type="GO" id="GO:0046872">
    <property type="term" value="F:metal ion binding"/>
    <property type="evidence" value="ECO:0007669"/>
    <property type="project" value="UniProtKB-KW"/>
</dbReference>
<dbReference type="GO" id="GO:0070651">
    <property type="term" value="P:nonfunctional rRNA decay"/>
    <property type="evidence" value="ECO:0007669"/>
    <property type="project" value="TreeGrafter"/>
</dbReference>
<dbReference type="InterPro" id="IPR058547">
    <property type="entry name" value="Pelota_N"/>
</dbReference>
<comment type="function">
    <text evidence="6">Component of the Pelota-HBS1L complex, a complex that recognizes stalled ribosomes and triggers the No-Go Decay (NGD) pathway. In the Pelota-HBS1L complex, pelo recognizes ribosomes stalled at the 3' end of an mRNA and engages stalled ribosomes by destabilizing mRNA in the mRNA channel.</text>
</comment>
<evidence type="ECO:0000256" key="6">
    <source>
        <dbReference type="RuleBase" id="RU362019"/>
    </source>
</evidence>
<dbReference type="GO" id="GO:0005737">
    <property type="term" value="C:cytoplasm"/>
    <property type="evidence" value="ECO:0007669"/>
    <property type="project" value="UniProtKB-SubCell"/>
</dbReference>
<reference evidence="9" key="1">
    <citation type="submission" date="2025-08" db="UniProtKB">
        <authorList>
            <consortium name="RefSeq"/>
        </authorList>
    </citation>
    <scope>IDENTIFICATION</scope>
    <source>
        <tissue evidence="9">Fruit stalk</tissue>
    </source>
</reference>
<dbReference type="Gene3D" id="2.30.30.870">
    <property type="entry name" value="Pelota, domain A"/>
    <property type="match status" value="1"/>
</dbReference>
<name>A0A6P5YQ40_DURZI</name>
<evidence type="ECO:0000256" key="4">
    <source>
        <dbReference type="ARBA" id="ARBA00022490"/>
    </source>
</evidence>
<evidence type="ECO:0000256" key="5">
    <source>
        <dbReference type="ARBA" id="ARBA00022723"/>
    </source>
</evidence>
<dbReference type="GO" id="GO:0032790">
    <property type="term" value="P:ribosome disassembly"/>
    <property type="evidence" value="ECO:0007669"/>
    <property type="project" value="TreeGrafter"/>
</dbReference>
<dbReference type="InterPro" id="IPR005141">
    <property type="entry name" value="eRF1_2"/>
</dbReference>
<dbReference type="Proteomes" id="UP000515121">
    <property type="component" value="Unplaced"/>
</dbReference>
<dbReference type="InterPro" id="IPR029064">
    <property type="entry name" value="Ribosomal_eL30-like_sf"/>
</dbReference>
<proteinExistence type="inferred from homology"/>
<dbReference type="InterPro" id="IPR005142">
    <property type="entry name" value="eRF1_3"/>
</dbReference>
<dbReference type="GO" id="GO:0070481">
    <property type="term" value="P:nuclear-transcribed mRNA catabolic process, non-stop decay"/>
    <property type="evidence" value="ECO:0007669"/>
    <property type="project" value="InterPro"/>
</dbReference>
<dbReference type="AlphaFoldDB" id="A0A6P5YQ40"/>
<dbReference type="InterPro" id="IPR042226">
    <property type="entry name" value="eFR1_2_sf"/>
</dbReference>
<keyword evidence="8" id="KW-1185">Reference proteome</keyword>
<dbReference type="Gene3D" id="3.30.420.60">
    <property type="entry name" value="eRF1 domain 2"/>
    <property type="match status" value="1"/>
</dbReference>
<dbReference type="GO" id="GO:0071025">
    <property type="term" value="P:RNA surveillance"/>
    <property type="evidence" value="ECO:0007669"/>
    <property type="project" value="InterPro"/>
</dbReference>
<dbReference type="GeneID" id="111293741"/>
<dbReference type="FunFam" id="2.30.30.870:FF:000002">
    <property type="entry name" value="Protein pelota homolog"/>
    <property type="match status" value="1"/>
</dbReference>
<evidence type="ECO:0000259" key="7">
    <source>
        <dbReference type="SMART" id="SM01194"/>
    </source>
</evidence>
<dbReference type="OrthoDB" id="10249111at2759"/>
<dbReference type="Pfam" id="PF03465">
    <property type="entry name" value="eRF1_3"/>
    <property type="match status" value="1"/>
</dbReference>
<accession>A0A6P5YQ40</accession>
<dbReference type="KEGG" id="dzi:111293741"/>
<evidence type="ECO:0000313" key="9">
    <source>
        <dbReference type="RefSeq" id="XP_022742400.1"/>
    </source>
</evidence>
<dbReference type="Gene3D" id="3.30.1330.30">
    <property type="match status" value="1"/>
</dbReference>
<dbReference type="SUPFAM" id="SSF159065">
    <property type="entry name" value="Dom34/Pelota N-terminal domain-like"/>
    <property type="match status" value="1"/>
</dbReference>
<dbReference type="InterPro" id="IPR004405">
    <property type="entry name" value="TF_pelota"/>
</dbReference>
<dbReference type="InterPro" id="IPR005140">
    <property type="entry name" value="eRF1_Pelota-like_N"/>
</dbReference>
<dbReference type="FunFam" id="3.30.1330.30:FF:000008">
    <property type="entry name" value="Protein pelota homolog"/>
    <property type="match status" value="1"/>
</dbReference>
<dbReference type="NCBIfam" id="TIGR00111">
    <property type="entry name" value="pelota"/>
    <property type="match status" value="1"/>
</dbReference>
<dbReference type="SUPFAM" id="SSF55315">
    <property type="entry name" value="L30e-like"/>
    <property type="match status" value="1"/>
</dbReference>
<dbReference type="PANTHER" id="PTHR10853">
    <property type="entry name" value="PELOTA"/>
    <property type="match status" value="1"/>
</dbReference>
<comment type="cofactor">
    <cofactor evidence="1 6">
        <name>a divalent metal cation</name>
        <dbReference type="ChEBI" id="CHEBI:60240"/>
    </cofactor>
</comment>
<dbReference type="InterPro" id="IPR038069">
    <property type="entry name" value="Pelota/DOM34_N"/>
</dbReference>
<dbReference type="GO" id="GO:0070966">
    <property type="term" value="P:nuclear-transcribed mRNA catabolic process, no-go decay"/>
    <property type="evidence" value="ECO:0007669"/>
    <property type="project" value="InterPro"/>
</dbReference>
<dbReference type="SUPFAM" id="SSF53137">
    <property type="entry name" value="Translational machinery components"/>
    <property type="match status" value="1"/>
</dbReference>
<dbReference type="PANTHER" id="PTHR10853:SF3">
    <property type="entry name" value="EUKARYOTIC RELEASE FACTOR 1 (ERF1) FAMILY PROTEIN"/>
    <property type="match status" value="1"/>
</dbReference>